<dbReference type="GO" id="GO:0052856">
    <property type="term" value="F:NAD(P)HX epimerase activity"/>
    <property type="evidence" value="ECO:0007669"/>
    <property type="project" value="TreeGrafter"/>
</dbReference>
<comment type="function">
    <text evidence="6">Catalyzes the dehydration of the S-form of NAD(P)HX at the expense of ADP, which is converted to AMP. Together with NAD(P)HX epimerase, which catalyzes the epimerization of the S- and R-forms, the enzyme allows the repair of both epimers of NAD(P)HX, a damaged form of NAD(P)H that is a result of enzymatic or heat-dependent hydration.</text>
</comment>
<comment type="cofactor">
    <cofactor evidence="6">
        <name>Mg(2+)</name>
        <dbReference type="ChEBI" id="CHEBI:18420"/>
    </cofactor>
</comment>
<proteinExistence type="inferred from homology"/>
<dbReference type="PANTHER" id="PTHR12592:SF0">
    <property type="entry name" value="ATP-DEPENDENT (S)-NAD(P)H-HYDRATE DEHYDRATASE"/>
    <property type="match status" value="1"/>
</dbReference>
<evidence type="ECO:0000256" key="6">
    <source>
        <dbReference type="HAMAP-Rule" id="MF_01965"/>
    </source>
</evidence>
<keyword evidence="3 6" id="KW-0521">NADP</keyword>
<dbReference type="EC" id="4.2.1.136" evidence="6"/>
<dbReference type="GO" id="GO:0110051">
    <property type="term" value="P:metabolite repair"/>
    <property type="evidence" value="ECO:0007669"/>
    <property type="project" value="TreeGrafter"/>
</dbReference>
<feature type="binding site" evidence="6">
    <location>
        <position position="42"/>
    </location>
    <ligand>
        <name>(6S)-NADPHX</name>
        <dbReference type="ChEBI" id="CHEBI:64076"/>
    </ligand>
</feature>
<sequence length="276" mass="29726">MNVPFWTEEHVRATLPERDAESHKGTYGTALLLAGSDDMPGAALLAGLGAMRSGLGKLVIGTSESVIPLIVPVLPEATYWRDGWKKAAGAELEEAYRAIAIGPGLPQTESVQQAVDHVLTADCPVILDAGALAKRTFPKREAPVILTPHPGEFSRMTGMPVNELQKKRADYAKEWAAQLQTVIVLKGNQTVIAFPDGDCWLNPTGNGALAKGGTGDTLTGMILGMLCCHEDPKHAILNAVYLHGACAELWTDEHSAHTLLAHELSDILPRVWKRFE</sequence>
<gene>
    <name evidence="6" type="primary">nnrD</name>
    <name evidence="8" type="ORF">SC09_contig4orf01316</name>
</gene>
<evidence type="ECO:0000256" key="4">
    <source>
        <dbReference type="ARBA" id="ARBA00023027"/>
    </source>
</evidence>
<evidence type="ECO:0000259" key="7">
    <source>
        <dbReference type="PROSITE" id="PS51383"/>
    </source>
</evidence>
<comment type="catalytic activity">
    <reaction evidence="6">
        <text>(6S)-NADHX + ADP = AMP + phosphate + NADH + H(+)</text>
        <dbReference type="Rhea" id="RHEA:32223"/>
        <dbReference type="ChEBI" id="CHEBI:15378"/>
        <dbReference type="ChEBI" id="CHEBI:43474"/>
        <dbReference type="ChEBI" id="CHEBI:57945"/>
        <dbReference type="ChEBI" id="CHEBI:64074"/>
        <dbReference type="ChEBI" id="CHEBI:456215"/>
        <dbReference type="ChEBI" id="CHEBI:456216"/>
        <dbReference type="EC" id="4.2.1.136"/>
    </reaction>
</comment>
<keyword evidence="5 6" id="KW-0456">Lyase</keyword>
<evidence type="ECO:0000256" key="2">
    <source>
        <dbReference type="ARBA" id="ARBA00022840"/>
    </source>
</evidence>
<comment type="similarity">
    <text evidence="6">Belongs to the NnrD/CARKD family.</text>
</comment>
<reference evidence="8 9" key="1">
    <citation type="submission" date="2014-12" db="EMBL/GenBank/DDBJ databases">
        <title>Comparative genome analysis of Bacillus coagulans HM-08, Clostridium butyricum HM-68, Bacillus subtilis HM-66 and Bacillus licheniformis BL-09.</title>
        <authorList>
            <person name="Zhang H."/>
        </authorList>
    </citation>
    <scope>NUCLEOTIDE SEQUENCE [LARGE SCALE GENOMIC DNA]</scope>
    <source>
        <strain evidence="8 9">HM-66</strain>
    </source>
</reference>
<dbReference type="GO" id="GO:0005524">
    <property type="term" value="F:ATP binding"/>
    <property type="evidence" value="ECO:0007669"/>
    <property type="project" value="UniProtKB-KW"/>
</dbReference>
<dbReference type="Proteomes" id="UP000032247">
    <property type="component" value="Unassembled WGS sequence"/>
</dbReference>
<dbReference type="Pfam" id="PF01256">
    <property type="entry name" value="Carb_kinase"/>
    <property type="match status" value="1"/>
</dbReference>
<dbReference type="CDD" id="cd01171">
    <property type="entry name" value="YXKO-related"/>
    <property type="match status" value="1"/>
</dbReference>
<feature type="binding site" evidence="6">
    <location>
        <position position="216"/>
    </location>
    <ligand>
        <name>(6S)-NADPHX</name>
        <dbReference type="ChEBI" id="CHEBI:64076"/>
    </ligand>
</feature>
<dbReference type="PROSITE" id="PS51383">
    <property type="entry name" value="YJEF_C_3"/>
    <property type="match status" value="1"/>
</dbReference>
<comment type="catalytic activity">
    <reaction evidence="6">
        <text>(6S)-NADPHX + ADP = AMP + phosphate + NADPH + H(+)</text>
        <dbReference type="Rhea" id="RHEA:32235"/>
        <dbReference type="ChEBI" id="CHEBI:15378"/>
        <dbReference type="ChEBI" id="CHEBI:43474"/>
        <dbReference type="ChEBI" id="CHEBI:57783"/>
        <dbReference type="ChEBI" id="CHEBI:64076"/>
        <dbReference type="ChEBI" id="CHEBI:456215"/>
        <dbReference type="ChEBI" id="CHEBI:456216"/>
        <dbReference type="EC" id="4.2.1.136"/>
    </reaction>
</comment>
<feature type="binding site" evidence="6">
    <location>
        <position position="215"/>
    </location>
    <ligand>
        <name>AMP</name>
        <dbReference type="ChEBI" id="CHEBI:456215"/>
    </ligand>
</feature>
<dbReference type="PROSITE" id="PS01050">
    <property type="entry name" value="YJEF_C_2"/>
    <property type="match status" value="1"/>
</dbReference>
<protein>
    <recommendedName>
        <fullName evidence="6">ADP-dependent (S)-NAD(P)H-hydrate dehydratase</fullName>
        <ecNumber evidence="6">4.2.1.136</ecNumber>
    </recommendedName>
    <alternativeName>
        <fullName evidence="6">ADP-dependent NAD(P)HX dehydratase</fullName>
    </alternativeName>
</protein>
<dbReference type="SUPFAM" id="SSF53613">
    <property type="entry name" value="Ribokinase-like"/>
    <property type="match status" value="1"/>
</dbReference>
<dbReference type="PROSITE" id="PS01049">
    <property type="entry name" value="YJEF_C_1"/>
    <property type="match status" value="1"/>
</dbReference>
<organism evidence="8 9">
    <name type="scientific">Bacillus subtilis</name>
    <dbReference type="NCBI Taxonomy" id="1423"/>
    <lineage>
        <taxon>Bacteria</taxon>
        <taxon>Bacillati</taxon>
        <taxon>Bacillota</taxon>
        <taxon>Bacilli</taxon>
        <taxon>Bacillales</taxon>
        <taxon>Bacillaceae</taxon>
        <taxon>Bacillus</taxon>
    </lineage>
</organism>
<feature type="binding site" evidence="6">
    <location>
        <position position="149"/>
    </location>
    <ligand>
        <name>(6S)-NADPHX</name>
        <dbReference type="ChEBI" id="CHEBI:64076"/>
    </ligand>
</feature>
<dbReference type="InterPro" id="IPR000631">
    <property type="entry name" value="CARKD"/>
</dbReference>
<comment type="caution">
    <text evidence="8">The sequence shown here is derived from an EMBL/GenBank/DDBJ whole genome shotgun (WGS) entry which is preliminary data.</text>
</comment>
<evidence type="ECO:0000313" key="8">
    <source>
        <dbReference type="EMBL" id="KIU06236.1"/>
    </source>
</evidence>
<dbReference type="NCBIfam" id="TIGR00196">
    <property type="entry name" value="yjeF_cterm"/>
    <property type="match status" value="1"/>
</dbReference>
<dbReference type="InterPro" id="IPR017953">
    <property type="entry name" value="Carbohydrate_kinase_pred_CS"/>
</dbReference>
<comment type="subunit">
    <text evidence="6">Homotetramer.</text>
</comment>
<dbReference type="Gene3D" id="3.40.1190.20">
    <property type="match status" value="1"/>
</dbReference>
<dbReference type="AlphaFoldDB" id="A0A0D1KSU1"/>
<feature type="binding site" evidence="6">
    <location>
        <begin position="186"/>
        <end position="190"/>
    </location>
    <ligand>
        <name>AMP</name>
        <dbReference type="ChEBI" id="CHEBI:456215"/>
    </ligand>
</feature>
<keyword evidence="1 6" id="KW-0547">Nucleotide-binding</keyword>
<name>A0A0D1KSU1_BACIU</name>
<dbReference type="GO" id="GO:0052855">
    <property type="term" value="F:ADP-dependent NAD(P)H-hydrate dehydratase activity"/>
    <property type="evidence" value="ECO:0007669"/>
    <property type="project" value="UniProtKB-UniRule"/>
</dbReference>
<accession>A0A0D1KSU1</accession>
<feature type="domain" description="YjeF C-terminal" evidence="7">
    <location>
        <begin position="7"/>
        <end position="275"/>
    </location>
</feature>
<dbReference type="STRING" id="483913.AN935_19610"/>
<evidence type="ECO:0000313" key="9">
    <source>
        <dbReference type="Proteomes" id="UP000032247"/>
    </source>
</evidence>
<keyword evidence="2 6" id="KW-0067">ATP-binding</keyword>
<dbReference type="PATRIC" id="fig|1423.173.peg.4778"/>
<keyword evidence="4 6" id="KW-0520">NAD</keyword>
<dbReference type="GO" id="GO:0046496">
    <property type="term" value="P:nicotinamide nucleotide metabolic process"/>
    <property type="evidence" value="ECO:0007669"/>
    <property type="project" value="UniProtKB-UniRule"/>
</dbReference>
<dbReference type="PANTHER" id="PTHR12592">
    <property type="entry name" value="ATP-DEPENDENT (S)-NAD(P)H-HYDRATE DEHYDRATASE FAMILY MEMBER"/>
    <property type="match status" value="1"/>
</dbReference>
<dbReference type="InterPro" id="IPR029056">
    <property type="entry name" value="Ribokinase-like"/>
</dbReference>
<feature type="binding site" evidence="6">
    <location>
        <position position="104"/>
    </location>
    <ligand>
        <name>(6S)-NADPHX</name>
        <dbReference type="ChEBI" id="CHEBI:64076"/>
    </ligand>
</feature>
<evidence type="ECO:0000256" key="3">
    <source>
        <dbReference type="ARBA" id="ARBA00022857"/>
    </source>
</evidence>
<dbReference type="HAMAP" id="MF_01965">
    <property type="entry name" value="NADHX_dehydratase"/>
    <property type="match status" value="1"/>
</dbReference>
<dbReference type="EMBL" id="JXBC01000013">
    <property type="protein sequence ID" value="KIU06236.1"/>
    <property type="molecule type" value="Genomic_DNA"/>
</dbReference>
<evidence type="ECO:0000256" key="1">
    <source>
        <dbReference type="ARBA" id="ARBA00022741"/>
    </source>
</evidence>
<evidence type="ECO:0000256" key="5">
    <source>
        <dbReference type="ARBA" id="ARBA00023239"/>
    </source>
</evidence>